<proteinExistence type="predicted"/>
<dbReference type="PANTHER" id="PTHR43384">
    <property type="entry name" value="SEPTUM SITE-DETERMINING PROTEIN MIND HOMOLOG, CHLOROPLASTIC-RELATED"/>
    <property type="match status" value="1"/>
</dbReference>
<keyword evidence="1" id="KW-0547">Nucleotide-binding</keyword>
<dbReference type="KEGG" id="tpol:Mal48_34260"/>
<dbReference type="GO" id="GO:0009898">
    <property type="term" value="C:cytoplasmic side of plasma membrane"/>
    <property type="evidence" value="ECO:0007669"/>
    <property type="project" value="TreeGrafter"/>
</dbReference>
<evidence type="ECO:0000313" key="3">
    <source>
        <dbReference type="EMBL" id="QDT34166.1"/>
    </source>
</evidence>
<evidence type="ECO:0000256" key="1">
    <source>
        <dbReference type="ARBA" id="ARBA00022741"/>
    </source>
</evidence>
<organism evidence="3 4">
    <name type="scientific">Thalassoglobus polymorphus</name>
    <dbReference type="NCBI Taxonomy" id="2527994"/>
    <lineage>
        <taxon>Bacteria</taxon>
        <taxon>Pseudomonadati</taxon>
        <taxon>Planctomycetota</taxon>
        <taxon>Planctomycetia</taxon>
        <taxon>Planctomycetales</taxon>
        <taxon>Planctomycetaceae</taxon>
        <taxon>Thalassoglobus</taxon>
    </lineage>
</organism>
<evidence type="ECO:0008006" key="5">
    <source>
        <dbReference type="Google" id="ProtNLM"/>
    </source>
</evidence>
<dbReference type="Proteomes" id="UP000315724">
    <property type="component" value="Chromosome"/>
</dbReference>
<protein>
    <recommendedName>
        <fullName evidence="5">Septum site-determining protein MinD</fullName>
    </recommendedName>
</protein>
<dbReference type="Gene3D" id="3.40.50.300">
    <property type="entry name" value="P-loop containing nucleotide triphosphate hydrolases"/>
    <property type="match status" value="1"/>
</dbReference>
<dbReference type="AlphaFoldDB" id="A0A517QRA7"/>
<evidence type="ECO:0000256" key="2">
    <source>
        <dbReference type="ARBA" id="ARBA00022840"/>
    </source>
</evidence>
<name>A0A517QRA7_9PLAN</name>
<keyword evidence="4" id="KW-1185">Reference proteome</keyword>
<evidence type="ECO:0000313" key="4">
    <source>
        <dbReference type="Proteomes" id="UP000315724"/>
    </source>
</evidence>
<sequence>MKALCVSDNIWFTSKLQALLNNSKLLESCTHLQRPHNITAQQSSEGDFKVVFLVLSDDFESAKGDLSFLKLALHTYVVAVGAVSSPEMMIELLHSGADDFLNTERELEGQLDKILKNLETRQGIAKKPSNVISILGASGGVGTSSIAVNIAALIAETSQTGLIDLVLGGGDLDKLLGLKPTHTIQELCQNSSGIDHNLIERSVVKHSSGVSLLAAGNSSGKTPAVDSEMIHQFTTLCREIFKNLVFDLGSPRQVGKHPKLLEQSKIILLLFRPDFPSICNARQKLDQIESMGTDQDKVIPVANFHGMPIQIPIDKAEVILGRKVQFAIPHDPSLMNLCANCGVPAVLESPKSKFTRSLKPVVKKFFEEKSPPPSVPEKSSKSSLSRIASKSMSFLKHSVRAFCL</sequence>
<reference evidence="3 4" key="1">
    <citation type="submission" date="2019-02" db="EMBL/GenBank/DDBJ databases">
        <title>Deep-cultivation of Planctomycetes and their phenomic and genomic characterization uncovers novel biology.</title>
        <authorList>
            <person name="Wiegand S."/>
            <person name="Jogler M."/>
            <person name="Boedeker C."/>
            <person name="Pinto D."/>
            <person name="Vollmers J."/>
            <person name="Rivas-Marin E."/>
            <person name="Kohn T."/>
            <person name="Peeters S.H."/>
            <person name="Heuer A."/>
            <person name="Rast P."/>
            <person name="Oberbeckmann S."/>
            <person name="Bunk B."/>
            <person name="Jeske O."/>
            <person name="Meyerdierks A."/>
            <person name="Storesund J.E."/>
            <person name="Kallscheuer N."/>
            <person name="Luecker S."/>
            <person name="Lage O.M."/>
            <person name="Pohl T."/>
            <person name="Merkel B.J."/>
            <person name="Hornburger P."/>
            <person name="Mueller R.-W."/>
            <person name="Bruemmer F."/>
            <person name="Labrenz M."/>
            <person name="Spormann A.M."/>
            <person name="Op den Camp H."/>
            <person name="Overmann J."/>
            <person name="Amann R."/>
            <person name="Jetten M.S.M."/>
            <person name="Mascher T."/>
            <person name="Medema M.H."/>
            <person name="Devos D.P."/>
            <person name="Kaster A.-K."/>
            <person name="Ovreas L."/>
            <person name="Rohde M."/>
            <person name="Galperin M.Y."/>
            <person name="Jogler C."/>
        </authorList>
    </citation>
    <scope>NUCLEOTIDE SEQUENCE [LARGE SCALE GENOMIC DNA]</scope>
    <source>
        <strain evidence="3 4">Mal48</strain>
    </source>
</reference>
<gene>
    <name evidence="3" type="ORF">Mal48_34260</name>
</gene>
<dbReference type="RefSeq" id="WP_145201674.1">
    <property type="nucleotide sequence ID" value="NZ_CP036267.1"/>
</dbReference>
<dbReference type="GO" id="GO:0016887">
    <property type="term" value="F:ATP hydrolysis activity"/>
    <property type="evidence" value="ECO:0007669"/>
    <property type="project" value="TreeGrafter"/>
</dbReference>
<dbReference type="OrthoDB" id="273935at2"/>
<dbReference type="GO" id="GO:0005829">
    <property type="term" value="C:cytosol"/>
    <property type="evidence" value="ECO:0007669"/>
    <property type="project" value="TreeGrafter"/>
</dbReference>
<dbReference type="EMBL" id="CP036267">
    <property type="protein sequence ID" value="QDT34166.1"/>
    <property type="molecule type" value="Genomic_DNA"/>
</dbReference>
<dbReference type="GO" id="GO:0005524">
    <property type="term" value="F:ATP binding"/>
    <property type="evidence" value="ECO:0007669"/>
    <property type="project" value="UniProtKB-KW"/>
</dbReference>
<dbReference type="GO" id="GO:0051782">
    <property type="term" value="P:negative regulation of cell division"/>
    <property type="evidence" value="ECO:0007669"/>
    <property type="project" value="TreeGrafter"/>
</dbReference>
<keyword evidence="2" id="KW-0067">ATP-binding</keyword>
<dbReference type="InterPro" id="IPR027417">
    <property type="entry name" value="P-loop_NTPase"/>
</dbReference>
<dbReference type="PANTHER" id="PTHR43384:SF6">
    <property type="entry name" value="SEPTUM SITE-DETERMINING PROTEIN MIND HOMOLOG, CHLOROPLASTIC"/>
    <property type="match status" value="1"/>
</dbReference>
<accession>A0A517QRA7</accession>
<dbReference type="SUPFAM" id="SSF52540">
    <property type="entry name" value="P-loop containing nucleoside triphosphate hydrolases"/>
    <property type="match status" value="1"/>
</dbReference>
<dbReference type="InterPro" id="IPR050625">
    <property type="entry name" value="ParA/MinD_ATPase"/>
</dbReference>